<evidence type="ECO:0000256" key="1">
    <source>
        <dbReference type="ARBA" id="ARBA00022656"/>
    </source>
</evidence>
<feature type="region of interest" description="Disordered" evidence="2">
    <location>
        <begin position="1305"/>
        <end position="1343"/>
    </location>
</feature>
<dbReference type="GO" id="GO:0003824">
    <property type="term" value="F:catalytic activity"/>
    <property type="evidence" value="ECO:0007669"/>
    <property type="project" value="UniProtKB-ARBA"/>
</dbReference>
<dbReference type="Pfam" id="PF13332">
    <property type="entry name" value="Fil_haemagg_2"/>
    <property type="match status" value="5"/>
</dbReference>
<dbReference type="InterPro" id="IPR025157">
    <property type="entry name" value="Hemagglutinin_rpt"/>
</dbReference>
<sequence>MKRKKFRLSPTGKLAASMAIILTTCSTSFANGITPGGDAAHRPDVTIAVTGATVVNIVAPSDSGLSHNQYQDFNVNQMGAVLNNSLVNDQSELAGQLSANSNLNGQAASIILNEVVSRNPSFLLGKQEIFGMAADYVLANPNGITCNGCGFINTNQASLVVGNPLVENGILQGFKNFDNQNALNIRNNGLSHNDVLNLIAPRVDINGKVIIPKTLNITMGNNQITADGQILASQQSDMGALDSYYLGSMQAGRIRLLNTAEGSGVNLQGKMTADDGIYLTSHGDVKLEAANLQGGDITLQGKNLRFQGRLNRTSSHETGDDNYESRFSGVHTSQKQINESIARTQLTGKNITLIAHQNNQVMATDIAGDNIKLTGANLKLDGQQLHQLDRNINNKWRLSWQNDVTIESEKYQYEGNSLKARENVHLTASEGHAEILGSKITAGNQLSISAKQDVKLAGLVESEMTIETGYKKNHSLALQTGNWTKANTAQRSVNSELNAGGDLGINAGANAEIIGSQVHSGKNLIVSAGQQVKVSTQSLVNDHLIEKNKHYWGGIAGGSNKDNQDKVETHHASDIKADGHLLLTGINGVTITGSKVKAQQGAYVEANDGQLVIDNAVSHAYKKVDERKGTIFNITKNSNQEQTNQQTSSGSQLISDADLKLLSNKDINVIGSLAKSAGELNLNTSGKINVLAVDAQNKYQQEKTNLDWHYYTNETKDKQYRAGVGFEHTVDSQKTHSTAQHQAELHGSHLSINSGKNVTLTGAKLVTTQGDAKITGDNIALLAAEDHTTTENSQAKVRGGVFATGGMDRIGGGAEGGYSNNVHSQNRTTAVVSNTQINGNLELNAMGELKQQGTQYQVQGTYQANAGSIKNVATANTESNSTSQLQVGGEISGSADYSATSRPVEKTAKAATDGKLDTAISKTGLPNAGLELAMNGKSNNTNTYQSNAVVTTVKADDIKVTTNGDVYDQGTQYQANKGGVSLTAGSHTSEAAYNRQNSNSSNTVGDARLRIYTSTGSDLSVNGKGNGSYQAESTSNNNAVTSNINAQNGIHVQVTRDARYQGTSMNAGNGGTNVSSGGNIQFNQATNRREQNNYGYSGELSLTGGTNPDGKNFSGSAGVGYNTSQQNSTTAQTSTITGGQGINLNAGNNLTLQGANVSGKQVDLTAQRGGIELAAAQDTTNNNGWNFDVKGKGGVSSKARNNEGSDNTGDNGETNNSIIDNKYNISGEVKFGVDHLNKVTHQNSQVSGDNVVLTSARDTSLKGTNIAADQVTGNIGGNLNVESLKNRTDSLNIGLDAGLGYSKTVKGDNSHKTTLPVVDSNSPESSPETAVTNDEKANKEPPSLTDRLTEAFKGYSGKLKSNYDTLDQETIGEQSTINGTNGVNLDVAGKTHLIGSRIDSTQGPVSVNTQQIGHQSVTGYDRGKNMGVNLPDSITGLANEAQKNIFSGKIPFVKNESHNTEIPVTHSWIKGHPLD</sequence>
<dbReference type="RefSeq" id="WP_099135341.1">
    <property type="nucleotide sequence ID" value="NZ_CAWNNJ010000119.1"/>
</dbReference>
<evidence type="ECO:0000313" key="5">
    <source>
        <dbReference type="EMBL" id="PHM28351.1"/>
    </source>
</evidence>
<dbReference type="InterPro" id="IPR011050">
    <property type="entry name" value="Pectin_lyase_fold/virulence"/>
</dbReference>
<feature type="region of interest" description="Disordered" evidence="2">
    <location>
        <begin position="1180"/>
        <end position="1219"/>
    </location>
</feature>
<keyword evidence="1" id="KW-0800">Toxin</keyword>
<dbReference type="GO" id="GO:0090729">
    <property type="term" value="F:toxin activity"/>
    <property type="evidence" value="ECO:0007669"/>
    <property type="project" value="UniProtKB-KW"/>
</dbReference>
<evidence type="ECO:0000259" key="4">
    <source>
        <dbReference type="SMART" id="SM00912"/>
    </source>
</evidence>
<organism evidence="5 6">
    <name type="scientific">Xenorhabdus budapestensis</name>
    <dbReference type="NCBI Taxonomy" id="290110"/>
    <lineage>
        <taxon>Bacteria</taxon>
        <taxon>Pseudomonadati</taxon>
        <taxon>Pseudomonadota</taxon>
        <taxon>Gammaproteobacteria</taxon>
        <taxon>Enterobacterales</taxon>
        <taxon>Morganellaceae</taxon>
        <taxon>Xenorhabdus</taxon>
    </lineage>
</organism>
<dbReference type="Proteomes" id="UP000225833">
    <property type="component" value="Unassembled WGS sequence"/>
</dbReference>
<dbReference type="NCBIfam" id="TIGR01901">
    <property type="entry name" value="adhes_NPXG"/>
    <property type="match status" value="1"/>
</dbReference>
<dbReference type="InterPro" id="IPR008638">
    <property type="entry name" value="FhaB/CdiA-like_TPS"/>
</dbReference>
<feature type="region of interest" description="Disordered" evidence="2">
    <location>
        <begin position="1016"/>
        <end position="1041"/>
    </location>
</feature>
<feature type="signal peptide" evidence="3">
    <location>
        <begin position="1"/>
        <end position="30"/>
    </location>
</feature>
<evidence type="ECO:0000256" key="3">
    <source>
        <dbReference type="SAM" id="SignalP"/>
    </source>
</evidence>
<feature type="compositionally biased region" description="Polar residues" evidence="2">
    <location>
        <begin position="1198"/>
        <end position="1219"/>
    </location>
</feature>
<dbReference type="SUPFAM" id="SSF51126">
    <property type="entry name" value="Pectin lyase-like"/>
    <property type="match status" value="1"/>
</dbReference>
<protein>
    <submittedName>
        <fullName evidence="5">Hemolysin XhlA</fullName>
    </submittedName>
</protein>
<gene>
    <name evidence="5" type="ORF">Xbud_01359</name>
</gene>
<dbReference type="Pfam" id="PF05860">
    <property type="entry name" value="TPS"/>
    <property type="match status" value="1"/>
</dbReference>
<accession>A0A2D0J228</accession>
<dbReference type="Gene3D" id="2.160.20.10">
    <property type="entry name" value="Single-stranded right-handed beta-helix, Pectin lyase-like"/>
    <property type="match status" value="1"/>
</dbReference>
<keyword evidence="3" id="KW-0732">Signal</keyword>
<proteinExistence type="predicted"/>
<feature type="region of interest" description="Disordered" evidence="2">
    <location>
        <begin position="312"/>
        <end position="331"/>
    </location>
</feature>
<dbReference type="InterPro" id="IPR012334">
    <property type="entry name" value="Pectin_lyas_fold"/>
</dbReference>
<evidence type="ECO:0000313" key="6">
    <source>
        <dbReference type="Proteomes" id="UP000225833"/>
    </source>
</evidence>
<feature type="domain" description="Filamentous haemagglutinin FhaB/tRNA nuclease CdiA-like TPS" evidence="4">
    <location>
        <begin position="49"/>
        <end position="169"/>
    </location>
</feature>
<dbReference type="OrthoDB" id="2664633at2"/>
<feature type="compositionally biased region" description="Polar residues" evidence="2">
    <location>
        <begin position="1027"/>
        <end position="1041"/>
    </location>
</feature>
<dbReference type="SMART" id="SM00912">
    <property type="entry name" value="Haemagg_act"/>
    <property type="match status" value="1"/>
</dbReference>
<feature type="compositionally biased region" description="Polar residues" evidence="2">
    <location>
        <begin position="1319"/>
        <end position="1332"/>
    </location>
</feature>
<evidence type="ECO:0000256" key="2">
    <source>
        <dbReference type="SAM" id="MobiDB-lite"/>
    </source>
</evidence>
<reference evidence="5 6" key="1">
    <citation type="journal article" date="2017" name="Nat. Microbiol.">
        <title>Natural product diversity associated with the nematode symbionts Photorhabdus and Xenorhabdus.</title>
        <authorList>
            <person name="Tobias N.J."/>
            <person name="Wolff H."/>
            <person name="Djahanschiri B."/>
            <person name="Grundmann F."/>
            <person name="Kronenwerth M."/>
            <person name="Shi Y.M."/>
            <person name="Simonyi S."/>
            <person name="Grun P."/>
            <person name="Shapiro-Ilan D."/>
            <person name="Pidot S.J."/>
            <person name="Stinear T.P."/>
            <person name="Ebersberger I."/>
            <person name="Bode H.B."/>
        </authorList>
    </citation>
    <scope>NUCLEOTIDE SEQUENCE [LARGE SCALE GENOMIC DNA]</scope>
    <source>
        <strain evidence="5 6">DSM 16342</strain>
    </source>
</reference>
<feature type="chain" id="PRO_5013220352" evidence="3">
    <location>
        <begin position="31"/>
        <end position="1475"/>
    </location>
</feature>
<feature type="region of interest" description="Disordered" evidence="2">
    <location>
        <begin position="1109"/>
        <end position="1134"/>
    </location>
</feature>
<comment type="caution">
    <text evidence="5">The sequence shown here is derived from an EMBL/GenBank/DDBJ whole genome shotgun (WGS) entry which is preliminary data.</text>
</comment>
<dbReference type="EMBL" id="NIBS01000005">
    <property type="protein sequence ID" value="PHM28351.1"/>
    <property type="molecule type" value="Genomic_DNA"/>
</dbReference>
<feature type="compositionally biased region" description="Low complexity" evidence="2">
    <location>
        <begin position="1122"/>
        <end position="1134"/>
    </location>
</feature>
<name>A0A2D0J228_XENBU</name>